<evidence type="ECO:0000313" key="1">
    <source>
        <dbReference type="EMBL" id="KON32974.1"/>
    </source>
</evidence>
<dbReference type="AlphaFoldDB" id="A0A0M0BX06"/>
<evidence type="ECO:0000313" key="2">
    <source>
        <dbReference type="Proteomes" id="UP000037237"/>
    </source>
</evidence>
<protein>
    <submittedName>
        <fullName evidence="1">Uncharacterized protein</fullName>
    </submittedName>
</protein>
<dbReference type="EMBL" id="LFWU01000045">
    <property type="protein sequence ID" value="KON32974.1"/>
    <property type="molecule type" value="Genomic_DNA"/>
</dbReference>
<name>A0A0M0BX06_9ARCH</name>
<gene>
    <name evidence="1" type="ORF">AC477_02150</name>
</gene>
<accession>A0A0M0BX06</accession>
<comment type="caution">
    <text evidence="1">The sequence shown here is derived from an EMBL/GenBank/DDBJ whole genome shotgun (WGS) entry which is preliminary data.</text>
</comment>
<organism evidence="1 2">
    <name type="scientific">miscellaneous Crenarchaeota group-1 archaeon SG8-32-1</name>
    <dbReference type="NCBI Taxonomy" id="1685124"/>
    <lineage>
        <taxon>Archaea</taxon>
        <taxon>Candidatus Bathyarchaeota</taxon>
        <taxon>MCG-1</taxon>
    </lineage>
</organism>
<dbReference type="Proteomes" id="UP000037237">
    <property type="component" value="Unassembled WGS sequence"/>
</dbReference>
<reference evidence="1 2" key="1">
    <citation type="submission" date="2015-06" db="EMBL/GenBank/DDBJ databases">
        <title>New insights into the roles of widespread benthic archaea in carbon and nitrogen cycling.</title>
        <authorList>
            <person name="Lazar C.S."/>
            <person name="Baker B.J."/>
            <person name="Seitz K.W."/>
            <person name="Hyde A.S."/>
            <person name="Dick G.J."/>
            <person name="Hinrichs K.-U."/>
            <person name="Teske A.P."/>
        </authorList>
    </citation>
    <scope>NUCLEOTIDE SEQUENCE [LARGE SCALE GENOMIC DNA]</scope>
    <source>
        <strain evidence="1">SG8-32-1</strain>
    </source>
</reference>
<sequence>MHKHEIMLMGSFLKRLTKAKFTNLDKILYPDLGINKSKEPQVLLKKKEVEKLKSGLKKFNHCLIN</sequence>
<proteinExistence type="predicted"/>